<comment type="cofactor">
    <cofactor evidence="11">
        <name>FMN</name>
        <dbReference type="ChEBI" id="CHEBI:58210"/>
    </cofactor>
    <text evidence="11">Binds 1 FMN per subunit.</text>
</comment>
<protein>
    <recommendedName>
        <fullName evidence="5 11">Dihydroorotate dehydrogenase (quinone), mitochondrial</fullName>
        <shortName evidence="11">DHOdehase</shortName>
        <ecNumber evidence="4 11">1.3.5.2</ecNumber>
    </recommendedName>
</protein>
<dbReference type="InterPro" id="IPR005719">
    <property type="entry name" value="Dihydroorotate_DH_2"/>
</dbReference>
<evidence type="ECO:0000256" key="11">
    <source>
        <dbReference type="RuleBase" id="RU361255"/>
    </source>
</evidence>
<dbReference type="EMBL" id="KN881629">
    <property type="protein sequence ID" value="KIY53009.1"/>
    <property type="molecule type" value="Genomic_DNA"/>
</dbReference>
<evidence type="ECO:0000256" key="8">
    <source>
        <dbReference type="ARBA" id="ARBA00023002"/>
    </source>
</evidence>
<keyword evidence="8 11" id="KW-0560">Oxidoreductase</keyword>
<dbReference type="OrthoDB" id="14784at2759"/>
<dbReference type="GO" id="GO:0006207">
    <property type="term" value="P:'de novo' pyrimidine nucleobase biosynthetic process"/>
    <property type="evidence" value="ECO:0007669"/>
    <property type="project" value="InterPro"/>
</dbReference>
<dbReference type="GO" id="GO:0106430">
    <property type="term" value="F:dihydroorotate dehydrogenase (quinone) activity"/>
    <property type="evidence" value="ECO:0007669"/>
    <property type="project" value="UniProtKB-EC"/>
</dbReference>
<keyword evidence="7 11" id="KW-0288">FMN</keyword>
<dbReference type="NCBIfam" id="NF003645">
    <property type="entry name" value="PRK05286.1-2"/>
    <property type="match status" value="1"/>
</dbReference>
<evidence type="ECO:0000256" key="3">
    <source>
        <dbReference type="ARBA" id="ARBA00005359"/>
    </source>
</evidence>
<dbReference type="Gene3D" id="3.20.20.70">
    <property type="entry name" value="Aldolase class I"/>
    <property type="match status" value="1"/>
</dbReference>
<evidence type="ECO:0000256" key="9">
    <source>
        <dbReference type="ARBA" id="ARBA00023136"/>
    </source>
</evidence>
<sequence>MIAALHARALRASVTPLRPFTRGLFSQSAPQSRRSPLVTGFYAAAFALSAGLFTVYYFDARSNLHRYIVMPVMRGLFDAETGHKLAVQVLRSGLSPRDPLPDDPQLKCEMWGKVLSNPIGVAAGFDKHGEAIDGALQDLGFSWVEIGSVTPQPQPGNPKPRMFRLSEDDAIINRYGFPSQGHAAVVARLRKRTPKFLAPEQDTAAFKPHALLAVNLGKNKMSPADSAEDFVSGVHAFGPHSDVLVINVSSPNTPGLRGLQDSELLQNLLAEVANARSLLSASSVVANKPKLVVKLSPDLTKQQLFGVAEVIRNSSVDGVIISNTTVQRPDSLKDSNKGEKGGLSGAPLKPITLAALKTMRAELPASIPIIGCGGIATGADALEYAKAGASMVQVYTSFGYDGVGACRRIKDQLLMELSKEGKSWQQVVDESIARLSRKKTLTTEGEVKALAASTL</sequence>
<evidence type="ECO:0000256" key="6">
    <source>
        <dbReference type="ARBA" id="ARBA00022630"/>
    </source>
</evidence>
<dbReference type="InterPro" id="IPR013785">
    <property type="entry name" value="Aldolase_TIM"/>
</dbReference>
<keyword evidence="11" id="KW-0812">Transmembrane</keyword>
<keyword evidence="11" id="KW-0496">Mitochondrion</keyword>
<comment type="similarity">
    <text evidence="3 11">Belongs to the dihydroorotate dehydrogenase family. Type 2 subfamily.</text>
</comment>
<dbReference type="CDD" id="cd04738">
    <property type="entry name" value="DHOD_2_like"/>
    <property type="match status" value="1"/>
</dbReference>
<dbReference type="InterPro" id="IPR001295">
    <property type="entry name" value="Dihydroorotate_DH_CS"/>
</dbReference>
<evidence type="ECO:0000313" key="14">
    <source>
        <dbReference type="Proteomes" id="UP000054144"/>
    </source>
</evidence>
<keyword evidence="9 11" id="KW-0472">Membrane</keyword>
<dbReference type="Proteomes" id="UP000054144">
    <property type="component" value="Unassembled WGS sequence"/>
</dbReference>
<evidence type="ECO:0000256" key="2">
    <source>
        <dbReference type="ARBA" id="ARBA00005161"/>
    </source>
</evidence>
<comment type="catalytic activity">
    <reaction evidence="10 11">
        <text>(S)-dihydroorotate + a quinone = orotate + a quinol</text>
        <dbReference type="Rhea" id="RHEA:30187"/>
        <dbReference type="ChEBI" id="CHEBI:24646"/>
        <dbReference type="ChEBI" id="CHEBI:30839"/>
        <dbReference type="ChEBI" id="CHEBI:30864"/>
        <dbReference type="ChEBI" id="CHEBI:132124"/>
        <dbReference type="EC" id="1.3.5.2"/>
    </reaction>
</comment>
<dbReference type="AlphaFoldDB" id="A0A0D7AMN2"/>
<dbReference type="SUPFAM" id="SSF51395">
    <property type="entry name" value="FMN-linked oxidoreductases"/>
    <property type="match status" value="1"/>
</dbReference>
<reference evidence="13 14" key="1">
    <citation type="journal article" date="2015" name="Fungal Genet. Biol.">
        <title>Evolution of novel wood decay mechanisms in Agaricales revealed by the genome sequences of Fistulina hepatica and Cylindrobasidium torrendii.</title>
        <authorList>
            <person name="Floudas D."/>
            <person name="Held B.W."/>
            <person name="Riley R."/>
            <person name="Nagy L.G."/>
            <person name="Koehler G."/>
            <person name="Ransdell A.S."/>
            <person name="Younus H."/>
            <person name="Chow J."/>
            <person name="Chiniquy J."/>
            <person name="Lipzen A."/>
            <person name="Tritt A."/>
            <person name="Sun H."/>
            <person name="Haridas S."/>
            <person name="LaButti K."/>
            <person name="Ohm R.A."/>
            <person name="Kues U."/>
            <person name="Blanchette R.A."/>
            <person name="Grigoriev I.V."/>
            <person name="Minto R.E."/>
            <person name="Hibbett D.S."/>
        </authorList>
    </citation>
    <scope>NUCLEOTIDE SEQUENCE [LARGE SCALE GENOMIC DNA]</scope>
    <source>
        <strain evidence="13 14">ATCC 64428</strain>
    </source>
</reference>
<dbReference type="GO" id="GO:0005743">
    <property type="term" value="C:mitochondrial inner membrane"/>
    <property type="evidence" value="ECO:0007669"/>
    <property type="project" value="UniProtKB-SubCell"/>
</dbReference>
<dbReference type="PROSITE" id="PS00912">
    <property type="entry name" value="DHODEHASE_2"/>
    <property type="match status" value="1"/>
</dbReference>
<comment type="subcellular location">
    <subcellularLocation>
        <location evidence="1">Membrane</location>
    </subcellularLocation>
    <subcellularLocation>
        <location evidence="11">Mitochondrion inner membrane</location>
        <topology evidence="11">Single-pass membrane protein</topology>
    </subcellularLocation>
</comment>
<dbReference type="UniPathway" id="UPA00070">
    <property type="reaction ID" value="UER00946"/>
</dbReference>
<dbReference type="PROSITE" id="PS00911">
    <property type="entry name" value="DHODEHASE_1"/>
    <property type="match status" value="1"/>
</dbReference>
<accession>A0A0D7AMN2</accession>
<proteinExistence type="inferred from homology"/>
<keyword evidence="11" id="KW-1133">Transmembrane helix</keyword>
<evidence type="ECO:0000256" key="1">
    <source>
        <dbReference type="ARBA" id="ARBA00004370"/>
    </source>
</evidence>
<dbReference type="EC" id="1.3.5.2" evidence="4 11"/>
<evidence type="ECO:0000259" key="12">
    <source>
        <dbReference type="Pfam" id="PF01180"/>
    </source>
</evidence>
<evidence type="ECO:0000256" key="5">
    <source>
        <dbReference type="ARBA" id="ARBA00017599"/>
    </source>
</evidence>
<evidence type="ECO:0000313" key="13">
    <source>
        <dbReference type="EMBL" id="KIY53009.1"/>
    </source>
</evidence>
<dbReference type="InterPro" id="IPR005720">
    <property type="entry name" value="Dihydroorotate_DH_cat"/>
</dbReference>
<dbReference type="InterPro" id="IPR050074">
    <property type="entry name" value="DHO_dehydrogenase"/>
</dbReference>
<keyword evidence="11" id="KW-0999">Mitochondrion inner membrane</keyword>
<comment type="pathway">
    <text evidence="2 11">Pyrimidine metabolism; UMP biosynthesis via de novo pathway; orotate from (S)-dihydroorotate (quinone route): step 1/1.</text>
</comment>
<name>A0A0D7AMN2_9AGAR</name>
<evidence type="ECO:0000256" key="7">
    <source>
        <dbReference type="ARBA" id="ARBA00022643"/>
    </source>
</evidence>
<dbReference type="NCBIfam" id="TIGR01036">
    <property type="entry name" value="pyrD_sub2"/>
    <property type="match status" value="1"/>
</dbReference>
<dbReference type="NCBIfam" id="NF003652">
    <property type="entry name" value="PRK05286.2-5"/>
    <property type="match status" value="1"/>
</dbReference>
<dbReference type="PANTHER" id="PTHR48109">
    <property type="entry name" value="DIHYDROOROTATE DEHYDROGENASE (QUINONE), MITOCHONDRIAL-RELATED"/>
    <property type="match status" value="1"/>
</dbReference>
<feature type="domain" description="Dihydroorotate dehydrogenase catalytic" evidence="12">
    <location>
        <begin position="106"/>
        <end position="415"/>
    </location>
</feature>
<keyword evidence="6 11" id="KW-0285">Flavoprotein</keyword>
<organism evidence="13 14">
    <name type="scientific">Fistulina hepatica ATCC 64428</name>
    <dbReference type="NCBI Taxonomy" id="1128425"/>
    <lineage>
        <taxon>Eukaryota</taxon>
        <taxon>Fungi</taxon>
        <taxon>Dikarya</taxon>
        <taxon>Basidiomycota</taxon>
        <taxon>Agaricomycotina</taxon>
        <taxon>Agaricomycetes</taxon>
        <taxon>Agaricomycetidae</taxon>
        <taxon>Agaricales</taxon>
        <taxon>Fistulinaceae</taxon>
        <taxon>Fistulina</taxon>
    </lineage>
</organism>
<feature type="transmembrane region" description="Helical" evidence="11">
    <location>
        <begin position="37"/>
        <end position="58"/>
    </location>
</feature>
<dbReference type="GO" id="GO:0044205">
    <property type="term" value="P:'de novo' UMP biosynthetic process"/>
    <property type="evidence" value="ECO:0007669"/>
    <property type="project" value="UniProtKB-UniPathway"/>
</dbReference>
<evidence type="ECO:0000256" key="10">
    <source>
        <dbReference type="ARBA" id="ARBA00048639"/>
    </source>
</evidence>
<keyword evidence="14" id="KW-1185">Reference proteome</keyword>
<dbReference type="PANTHER" id="PTHR48109:SF4">
    <property type="entry name" value="DIHYDROOROTATE DEHYDROGENASE (QUINONE), MITOCHONDRIAL"/>
    <property type="match status" value="1"/>
</dbReference>
<dbReference type="Pfam" id="PF01180">
    <property type="entry name" value="DHO_dh"/>
    <property type="match status" value="1"/>
</dbReference>
<evidence type="ECO:0000256" key="4">
    <source>
        <dbReference type="ARBA" id="ARBA00012791"/>
    </source>
</evidence>
<gene>
    <name evidence="13" type="ORF">FISHEDRAFT_34388</name>
</gene>